<dbReference type="EMBL" id="JAPVEB010000004">
    <property type="protein sequence ID" value="KAJ5265060.1"/>
    <property type="molecule type" value="Genomic_DNA"/>
</dbReference>
<reference evidence="1 2" key="1">
    <citation type="journal article" date="2023" name="IMA Fungus">
        <title>Comparative genomic study of the Penicillium genus elucidates a diverse pangenome and 15 lateral gene transfer events.</title>
        <authorList>
            <person name="Petersen C."/>
            <person name="Sorensen T."/>
            <person name="Nielsen M.R."/>
            <person name="Sondergaard T.E."/>
            <person name="Sorensen J.L."/>
            <person name="Fitzpatrick D.A."/>
            <person name="Frisvad J.C."/>
            <person name="Nielsen K.L."/>
        </authorList>
    </citation>
    <scope>NUCLEOTIDE SEQUENCE [LARGE SCALE GENOMIC DNA]</scope>
    <source>
        <strain evidence="1 2">IBT 3361</strain>
    </source>
</reference>
<evidence type="ECO:0000313" key="2">
    <source>
        <dbReference type="Proteomes" id="UP001220256"/>
    </source>
</evidence>
<comment type="caution">
    <text evidence="1">The sequence shown here is derived from an EMBL/GenBank/DDBJ whole genome shotgun (WGS) entry which is preliminary data.</text>
</comment>
<sequence length="76" mass="8796">MSGEQLAGSKVQERAKVETRLIMNLLPRRRRVRIMMTGKKRIEVDLEKQKRLTKARNETSLFEDVKDATVASIKVI</sequence>
<evidence type="ECO:0008006" key="3">
    <source>
        <dbReference type="Google" id="ProtNLM"/>
    </source>
</evidence>
<evidence type="ECO:0000313" key="1">
    <source>
        <dbReference type="EMBL" id="KAJ5265060.1"/>
    </source>
</evidence>
<organism evidence="1 2">
    <name type="scientific">Penicillium chrysogenum</name>
    <name type="common">Penicillium notatum</name>
    <dbReference type="NCBI Taxonomy" id="5076"/>
    <lineage>
        <taxon>Eukaryota</taxon>
        <taxon>Fungi</taxon>
        <taxon>Dikarya</taxon>
        <taxon>Ascomycota</taxon>
        <taxon>Pezizomycotina</taxon>
        <taxon>Eurotiomycetes</taxon>
        <taxon>Eurotiomycetidae</taxon>
        <taxon>Eurotiales</taxon>
        <taxon>Aspergillaceae</taxon>
        <taxon>Penicillium</taxon>
        <taxon>Penicillium chrysogenum species complex</taxon>
    </lineage>
</organism>
<proteinExistence type="predicted"/>
<accession>A0ABQ8WF78</accession>
<protein>
    <recommendedName>
        <fullName evidence="3">MADS-box domain-containing protein</fullName>
    </recommendedName>
</protein>
<dbReference type="Proteomes" id="UP001220256">
    <property type="component" value="Unassembled WGS sequence"/>
</dbReference>
<keyword evidence="2" id="KW-1185">Reference proteome</keyword>
<gene>
    <name evidence="1" type="ORF">N7505_007853</name>
</gene>
<name>A0ABQ8WF78_PENCH</name>